<gene>
    <name evidence="4" type="ORF">ACJMK2_018268</name>
</gene>
<feature type="domain" description="Chitin-binding type-2" evidence="3">
    <location>
        <begin position="1224"/>
        <end position="1260"/>
    </location>
</feature>
<evidence type="ECO:0000259" key="3">
    <source>
        <dbReference type="PROSITE" id="PS50940"/>
    </source>
</evidence>
<dbReference type="Gene3D" id="2.60.40.10">
    <property type="entry name" value="Immunoglobulins"/>
    <property type="match status" value="3"/>
</dbReference>
<feature type="compositionally biased region" description="Low complexity" evidence="1">
    <location>
        <begin position="87"/>
        <end position="441"/>
    </location>
</feature>
<dbReference type="InterPro" id="IPR003599">
    <property type="entry name" value="Ig_sub"/>
</dbReference>
<organism evidence="4 5">
    <name type="scientific">Sinanodonta woodiana</name>
    <name type="common">Chinese pond mussel</name>
    <name type="synonym">Anodonta woodiana</name>
    <dbReference type="NCBI Taxonomy" id="1069815"/>
    <lineage>
        <taxon>Eukaryota</taxon>
        <taxon>Metazoa</taxon>
        <taxon>Spiralia</taxon>
        <taxon>Lophotrochozoa</taxon>
        <taxon>Mollusca</taxon>
        <taxon>Bivalvia</taxon>
        <taxon>Autobranchia</taxon>
        <taxon>Heteroconchia</taxon>
        <taxon>Palaeoheterodonta</taxon>
        <taxon>Unionida</taxon>
        <taxon>Unionoidea</taxon>
        <taxon>Unionidae</taxon>
        <taxon>Unioninae</taxon>
        <taxon>Sinanodonta</taxon>
    </lineage>
</organism>
<feature type="compositionally biased region" description="Polar residues" evidence="1">
    <location>
        <begin position="74"/>
        <end position="86"/>
    </location>
</feature>
<dbReference type="Proteomes" id="UP001634394">
    <property type="component" value="Unassembled WGS sequence"/>
</dbReference>
<dbReference type="InterPro" id="IPR036179">
    <property type="entry name" value="Ig-like_dom_sf"/>
</dbReference>
<dbReference type="InterPro" id="IPR007110">
    <property type="entry name" value="Ig-like_dom"/>
</dbReference>
<accession>A0ABD3UGT9</accession>
<feature type="domain" description="Chitin-binding type-2" evidence="3">
    <location>
        <begin position="872"/>
        <end position="908"/>
    </location>
</feature>
<dbReference type="InterPro" id="IPR002557">
    <property type="entry name" value="Chitin-bd_dom"/>
</dbReference>
<sequence length="1520" mass="161466">MTKVLWSTSHLKQASQLRNGSVIVIFIIVIEVKQNQDLPSENELKAIITEQPVDAGDQNFVSISNFRIQKTSVTVESADESQNNPLSTKRTTSTTTSTSTSTTTSTATSTTSTNTKQVTASTSSSTTVTTPTKASTSSATASLSTTSTTSSSTSAATASTTSSTPPTIVNPSTSITSTSISTTVPTTSTTTSAPMTPSTTSITSTSTSSTIPTTTTTSSTSMTLSTTSITSTSTATTMPTTTTTISTPMTPSTTSITSTSTSTTMPTTTTTISTPMTPSTTSMTSTSTSTTIPTTTTTISATMKPSTTSITSTSTSTTIQTTTSTPMTPSTTSITSTSTSTTIPTQTTITSIPMTPSTTSITSTSTSTTMPTTTTTISTPTTPSTTSITSTLTPTTMPSTTTTTSTTMKPSTSSITSNSTSTTIPTATTTTSPTMKPSTTSITSTSVFTTITTTISITSTTANPCSICTTPASTYTTTMNPSNTSTTFTSASSTTPTTAFTTSITAKQSTANTTSPTIYPETTSAASSTNSKLITNITTYTSTTTSPTITEPSTTRSLIATSTSTIISTVTSTANQPTTKSSTAGVNSTSTTITLTGTASNKYPPTTNASTISNETTAATPTVDKTMSISETMTTTTQQPTTIPNLNAKTEIYFESNLYSGFIGSFVRLTCQATGMSLAHLQTITMRRSSTSSGTEFVASMSVNGTKSSDFQDISISSESIINSSKAVIHLDFHKLVCDDNGTYYCIAGNYSATGDLNIYRKPERPVLAFPFGVLENEKETIGCSGEVGYPPGTLVLETNNGDGKTFVKAPFSSISNVIHGNCSAVYTTELSFNFTLGWNNTIVLCKAEKNQELNDNETSPYVDKILLIVPANICRTSNTLYVPHPYDCHKYIECGMPIYLRECPAGLCRFTRPHNATYCDWTCDTCTDYQTTEHTTVRTTREDTTTNALKTTATASGNTTIPSINTTENTSHWSTIGITTTATAYDKTNASTTITTPIPSEIYFTSTSYSGFIGSSIRLTCQVQTFVQADLKAITITRNSTSSGTEFVASMSVNGTKSSDFQDISISSENVMNSSKVTIHVDFNKLACTDEGTYYCMIGDVFATGSLNILKKPEKPVLTFPQGVLENSQQDMFKCTGEVGHPPGSIVFETNKDDVNTFTRAPFTPATNVIHGNCSATYTATFSYKFTMDWNNTIIRCRADNSKALGDNETSPYVDKTLLVIQANICRTSNTLYVPHPYDCHKYIECGMPIYLRECPAGLCRFTQPHNATYCERTCDACTAYQISESTAVRMKPEETTTSTFQTTITTSGNKTISISNRIENQTSTSTRALTTTENVSDKTVSSTSVTTSIYTEIYFTSTSYSGYIGSSIRLTCQVQQISSAALQRITITRNSTSSGAEFVASISVNGTKSSDFQDISISSENVMNSSKVTIHVDFHRLACADEGTYYCMIGDVFATGSLNILKKPEKPILTFPQGVLENSQQDVFNCTGEVGHPPGSIVFEIKMTSTPLSEPHSHQPQM</sequence>
<feature type="region of interest" description="Disordered" evidence="1">
    <location>
        <begin position="74"/>
        <end position="441"/>
    </location>
</feature>
<name>A0ABD3UGT9_SINWO</name>
<evidence type="ECO:0000256" key="1">
    <source>
        <dbReference type="SAM" id="MobiDB-lite"/>
    </source>
</evidence>
<dbReference type="Pfam" id="PF07686">
    <property type="entry name" value="V-set"/>
    <property type="match status" value="1"/>
</dbReference>
<dbReference type="InterPro" id="IPR013106">
    <property type="entry name" value="Ig_V-set"/>
</dbReference>
<evidence type="ECO:0000313" key="4">
    <source>
        <dbReference type="EMBL" id="KAL3847353.1"/>
    </source>
</evidence>
<keyword evidence="5" id="KW-1185">Reference proteome</keyword>
<dbReference type="InterPro" id="IPR013783">
    <property type="entry name" value="Ig-like_fold"/>
</dbReference>
<comment type="caution">
    <text evidence="4">The sequence shown here is derived from an EMBL/GenBank/DDBJ whole genome shotgun (WGS) entry which is preliminary data.</text>
</comment>
<dbReference type="SMART" id="SM00409">
    <property type="entry name" value="IG"/>
    <property type="match status" value="3"/>
</dbReference>
<evidence type="ECO:0000259" key="2">
    <source>
        <dbReference type="PROSITE" id="PS50835"/>
    </source>
</evidence>
<dbReference type="EMBL" id="JBJQND010000016">
    <property type="protein sequence ID" value="KAL3847353.1"/>
    <property type="molecule type" value="Genomic_DNA"/>
</dbReference>
<dbReference type="PROSITE" id="PS50940">
    <property type="entry name" value="CHIT_BIND_II"/>
    <property type="match status" value="2"/>
</dbReference>
<evidence type="ECO:0000313" key="5">
    <source>
        <dbReference type="Proteomes" id="UP001634394"/>
    </source>
</evidence>
<protein>
    <submittedName>
        <fullName evidence="4">Uncharacterized protein</fullName>
    </submittedName>
</protein>
<feature type="domain" description="Ig-like" evidence="2">
    <location>
        <begin position="1000"/>
        <end position="1109"/>
    </location>
</feature>
<proteinExistence type="predicted"/>
<reference evidence="4 5" key="1">
    <citation type="submission" date="2024-11" db="EMBL/GenBank/DDBJ databases">
        <title>Chromosome-level genome assembly of the freshwater bivalve Anodonta woodiana.</title>
        <authorList>
            <person name="Chen X."/>
        </authorList>
    </citation>
    <scope>NUCLEOTIDE SEQUENCE [LARGE SCALE GENOMIC DNA]</scope>
    <source>
        <strain evidence="4">MN2024</strain>
        <tissue evidence="4">Gills</tissue>
    </source>
</reference>
<dbReference type="SUPFAM" id="SSF48726">
    <property type="entry name" value="Immunoglobulin"/>
    <property type="match status" value="3"/>
</dbReference>
<dbReference type="PROSITE" id="PS50835">
    <property type="entry name" value="IG_LIKE"/>
    <property type="match status" value="1"/>
</dbReference>
<dbReference type="SMART" id="SM00406">
    <property type="entry name" value="IGv"/>
    <property type="match status" value="3"/>
</dbReference>